<feature type="domain" description="FecR N-terminal" evidence="2">
    <location>
        <begin position="15"/>
        <end position="57"/>
    </location>
</feature>
<comment type="caution">
    <text evidence="3">The sequence shown here is derived from an EMBL/GenBank/DDBJ whole genome shotgun (WGS) entry which is preliminary data.</text>
</comment>
<dbReference type="PANTHER" id="PTHR30273:SF2">
    <property type="entry name" value="PROTEIN FECR"/>
    <property type="match status" value="1"/>
</dbReference>
<evidence type="ECO:0000313" key="4">
    <source>
        <dbReference type="Proteomes" id="UP000717995"/>
    </source>
</evidence>
<reference evidence="3 4" key="1">
    <citation type="submission" date="2021-02" db="EMBL/GenBank/DDBJ databases">
        <authorList>
            <person name="Lee D.-H."/>
        </authorList>
    </citation>
    <scope>NUCLEOTIDE SEQUENCE [LARGE SCALE GENOMIC DNA]</scope>
    <source>
        <strain evidence="3 4">UL073</strain>
    </source>
</reference>
<evidence type="ECO:0000313" key="3">
    <source>
        <dbReference type="EMBL" id="MBM7062642.1"/>
    </source>
</evidence>
<organism evidence="3 4">
    <name type="scientific">Zestomonas insulae</name>
    <dbReference type="NCBI Taxonomy" id="2809017"/>
    <lineage>
        <taxon>Bacteria</taxon>
        <taxon>Pseudomonadati</taxon>
        <taxon>Pseudomonadota</taxon>
        <taxon>Gammaproteobacteria</taxon>
        <taxon>Pseudomonadales</taxon>
        <taxon>Pseudomonadaceae</taxon>
        <taxon>Zestomonas</taxon>
    </lineage>
</organism>
<dbReference type="Proteomes" id="UP000717995">
    <property type="component" value="Unassembled WGS sequence"/>
</dbReference>
<dbReference type="Pfam" id="PF04773">
    <property type="entry name" value="FecR"/>
    <property type="match status" value="1"/>
</dbReference>
<evidence type="ECO:0000259" key="2">
    <source>
        <dbReference type="Pfam" id="PF16220"/>
    </source>
</evidence>
<dbReference type="RefSeq" id="WP_205349819.1">
    <property type="nucleotide sequence ID" value="NZ_JAFEUP010000005.1"/>
</dbReference>
<name>A0ABS2II67_9GAMM</name>
<accession>A0ABS2II67</accession>
<dbReference type="PIRSF" id="PIRSF018266">
    <property type="entry name" value="FecR"/>
    <property type="match status" value="1"/>
</dbReference>
<keyword evidence="4" id="KW-1185">Reference proteome</keyword>
<dbReference type="Pfam" id="PF16220">
    <property type="entry name" value="DUF4880"/>
    <property type="match status" value="1"/>
</dbReference>
<sequence>MNHPAEAPIAAAIVEQASHWLMLQWGGELDGEQQRRFHEWQAADPEHRRAWQRLERLQGTLAGVPGATARTVLRELPDARRRQTLKLLGLLLMAGGSGYLAETQLPWRESLADLRSGTGERLRRTLPDGSRLVLNSGSAVNIRYSASERRIQLLGGELLLDSGKDPARRPLIVETAGGEIEALGTRFSVYALDAGSRVALYDGELELRPRDLPASRLQAGQQRWFAADRLGPLAVADLNAVAWSDERLVAERMPLGQFLAELARHRRGVLRCDPAVAGLSLTGVFPLADTDRVLAALQQSLPIRVERLTRYWVTVHPADAPSL</sequence>
<dbReference type="InterPro" id="IPR032623">
    <property type="entry name" value="FecR_N"/>
</dbReference>
<proteinExistence type="predicted"/>
<evidence type="ECO:0000259" key="1">
    <source>
        <dbReference type="Pfam" id="PF04773"/>
    </source>
</evidence>
<dbReference type="PANTHER" id="PTHR30273">
    <property type="entry name" value="PERIPLASMIC SIGNAL SENSOR AND SIGMA FACTOR ACTIVATOR FECR-RELATED"/>
    <property type="match status" value="1"/>
</dbReference>
<protein>
    <submittedName>
        <fullName evidence="3">FecR domain-containing protein</fullName>
    </submittedName>
</protein>
<dbReference type="Gene3D" id="2.60.120.1440">
    <property type="match status" value="1"/>
</dbReference>
<dbReference type="InterPro" id="IPR012373">
    <property type="entry name" value="Ferrdict_sens_TM"/>
</dbReference>
<dbReference type="InterPro" id="IPR006860">
    <property type="entry name" value="FecR"/>
</dbReference>
<dbReference type="EMBL" id="JAFEUP010000005">
    <property type="protein sequence ID" value="MBM7062642.1"/>
    <property type="molecule type" value="Genomic_DNA"/>
</dbReference>
<feature type="domain" description="FecR protein" evidence="1">
    <location>
        <begin position="113"/>
        <end position="205"/>
    </location>
</feature>
<gene>
    <name evidence="3" type="ORF">JQX08_18155</name>
</gene>